<name>A0A853B3J4_9PSEU</name>
<dbReference type="Proteomes" id="UP000549616">
    <property type="component" value="Unassembled WGS sequence"/>
</dbReference>
<reference evidence="1 2" key="1">
    <citation type="submission" date="2020-07" db="EMBL/GenBank/DDBJ databases">
        <title>Sequencing the genomes of 1000 actinobacteria strains.</title>
        <authorList>
            <person name="Klenk H.-P."/>
        </authorList>
    </citation>
    <scope>NUCLEOTIDE SEQUENCE [LARGE SCALE GENOMIC DNA]</scope>
    <source>
        <strain evidence="1 2">DSM 104006</strain>
    </source>
</reference>
<evidence type="ECO:0000313" key="1">
    <source>
        <dbReference type="EMBL" id="NYI89341.1"/>
    </source>
</evidence>
<dbReference type="RefSeq" id="WP_179773513.1">
    <property type="nucleotide sequence ID" value="NZ_JACCFK010000001.1"/>
</dbReference>
<gene>
    <name evidence="1" type="ORF">HNR02_002664</name>
</gene>
<accession>A0A853B3J4</accession>
<organism evidence="1 2">
    <name type="scientific">Amycolatopsis endophytica</name>
    <dbReference type="NCBI Taxonomy" id="860233"/>
    <lineage>
        <taxon>Bacteria</taxon>
        <taxon>Bacillati</taxon>
        <taxon>Actinomycetota</taxon>
        <taxon>Actinomycetes</taxon>
        <taxon>Pseudonocardiales</taxon>
        <taxon>Pseudonocardiaceae</taxon>
        <taxon>Amycolatopsis</taxon>
    </lineage>
</organism>
<dbReference type="EMBL" id="JACCFK010000001">
    <property type="protein sequence ID" value="NYI89341.1"/>
    <property type="molecule type" value="Genomic_DNA"/>
</dbReference>
<evidence type="ECO:0000313" key="2">
    <source>
        <dbReference type="Proteomes" id="UP000549616"/>
    </source>
</evidence>
<dbReference type="AlphaFoldDB" id="A0A853B3J4"/>
<comment type="caution">
    <text evidence="1">The sequence shown here is derived from an EMBL/GenBank/DDBJ whole genome shotgun (WGS) entry which is preliminary data.</text>
</comment>
<keyword evidence="2" id="KW-1185">Reference proteome</keyword>
<proteinExistence type="predicted"/>
<sequence length="346" mass="38643">MAAVIFLTGYQQLRDALSLIDATEGGKLTAYGYRVMEVYATPLRKTDRIAFTEPESKGGLRVTVLEAAETAKAAGQKDEKRGHYTRISGVRSSAWGVLLTTKGGEFGEPREVIDVDAEDIEEAPRLIKRSDAVLSDFYMLLIIPPYGDRGLLISEIKGRSHLTAQTLRQINFHLQPSGLKLRVTSDTVDANAWNEFLSEDNVNVTSIELVQSNKANDRTHFTTENFKRARLQIDLVDNSEPKRKITKVLKEIAKNPSQRPRLAGIVGVISPFGDDDFDEENIVTVKDGRERKLEVSSGWPKFTYPIETDERLSESEFVDEVLPVAHDSLVLLNVDVAADWRPKIAD</sequence>
<protein>
    <submittedName>
        <fullName evidence="1">Uncharacterized protein</fullName>
    </submittedName>
</protein>